<dbReference type="AlphaFoldDB" id="D8LCU4"/>
<keyword evidence="3" id="KW-1185">Reference proteome</keyword>
<dbReference type="PANTHER" id="PTHR12062">
    <property type="entry name" value="N-ACETYLGLUCOSAMINYLTRANSFERASE VI"/>
    <property type="match status" value="1"/>
</dbReference>
<gene>
    <name evidence="2" type="ORF">Esi_0111_0021</name>
</gene>
<dbReference type="InterPro" id="IPR006759">
    <property type="entry name" value="Glyco_transf_54"/>
</dbReference>
<dbReference type="InParanoid" id="D8LCU4"/>
<proteinExistence type="predicted"/>
<keyword evidence="2" id="KW-0808">Transferase</keyword>
<evidence type="ECO:0000313" key="2">
    <source>
        <dbReference type="EMBL" id="CBN75486.1"/>
    </source>
</evidence>
<dbReference type="EMBL" id="FN649759">
    <property type="protein sequence ID" value="CBN75486.1"/>
    <property type="molecule type" value="Genomic_DNA"/>
</dbReference>
<feature type="region of interest" description="Disordered" evidence="1">
    <location>
        <begin position="1"/>
        <end position="78"/>
    </location>
</feature>
<evidence type="ECO:0000256" key="1">
    <source>
        <dbReference type="SAM" id="MobiDB-lite"/>
    </source>
</evidence>
<keyword evidence="2" id="KW-0328">Glycosyltransferase</keyword>
<reference evidence="2 3" key="1">
    <citation type="journal article" date="2010" name="Nature">
        <title>The Ectocarpus genome and the independent evolution of multicellularity in brown algae.</title>
        <authorList>
            <person name="Cock J.M."/>
            <person name="Sterck L."/>
            <person name="Rouze P."/>
            <person name="Scornet D."/>
            <person name="Allen A.E."/>
            <person name="Amoutzias G."/>
            <person name="Anthouard V."/>
            <person name="Artiguenave F."/>
            <person name="Aury J.M."/>
            <person name="Badger J.H."/>
            <person name="Beszteri B."/>
            <person name="Billiau K."/>
            <person name="Bonnet E."/>
            <person name="Bothwell J.H."/>
            <person name="Bowler C."/>
            <person name="Boyen C."/>
            <person name="Brownlee C."/>
            <person name="Carrano C.J."/>
            <person name="Charrier B."/>
            <person name="Cho G.Y."/>
            <person name="Coelho S.M."/>
            <person name="Collen J."/>
            <person name="Corre E."/>
            <person name="Da Silva C."/>
            <person name="Delage L."/>
            <person name="Delaroque N."/>
            <person name="Dittami S.M."/>
            <person name="Doulbeau S."/>
            <person name="Elias M."/>
            <person name="Farnham G."/>
            <person name="Gachon C.M."/>
            <person name="Gschloessl B."/>
            <person name="Heesch S."/>
            <person name="Jabbari K."/>
            <person name="Jubin C."/>
            <person name="Kawai H."/>
            <person name="Kimura K."/>
            <person name="Kloareg B."/>
            <person name="Kupper F.C."/>
            <person name="Lang D."/>
            <person name="Le Bail A."/>
            <person name="Leblanc C."/>
            <person name="Lerouge P."/>
            <person name="Lohr M."/>
            <person name="Lopez P.J."/>
            <person name="Martens C."/>
            <person name="Maumus F."/>
            <person name="Michel G."/>
            <person name="Miranda-Saavedra D."/>
            <person name="Morales J."/>
            <person name="Moreau H."/>
            <person name="Motomura T."/>
            <person name="Nagasato C."/>
            <person name="Napoli C.A."/>
            <person name="Nelson D.R."/>
            <person name="Nyvall-Collen P."/>
            <person name="Peters A.F."/>
            <person name="Pommier C."/>
            <person name="Potin P."/>
            <person name="Poulain J."/>
            <person name="Quesneville H."/>
            <person name="Read B."/>
            <person name="Rensing S.A."/>
            <person name="Ritter A."/>
            <person name="Rousvoal S."/>
            <person name="Samanta M."/>
            <person name="Samson G."/>
            <person name="Schroeder D.C."/>
            <person name="Segurens B."/>
            <person name="Strittmatter M."/>
            <person name="Tonon T."/>
            <person name="Tregear J.W."/>
            <person name="Valentin K."/>
            <person name="von Dassow P."/>
            <person name="Yamagishi T."/>
            <person name="Van de Peer Y."/>
            <person name="Wincker P."/>
        </authorList>
    </citation>
    <scope>NUCLEOTIDE SEQUENCE [LARGE SCALE GENOMIC DNA]</scope>
    <source>
        <strain evidence="3">Ec32 / CCAP1310/4</strain>
    </source>
</reference>
<dbReference type="eggNOG" id="ENOG502S024">
    <property type="taxonomic scope" value="Eukaryota"/>
</dbReference>
<dbReference type="Proteomes" id="UP000002630">
    <property type="component" value="Linkage Group LG34"/>
</dbReference>
<organism evidence="2 3">
    <name type="scientific">Ectocarpus siliculosus</name>
    <name type="common">Brown alga</name>
    <name type="synonym">Conferva siliculosa</name>
    <dbReference type="NCBI Taxonomy" id="2880"/>
    <lineage>
        <taxon>Eukaryota</taxon>
        <taxon>Sar</taxon>
        <taxon>Stramenopiles</taxon>
        <taxon>Ochrophyta</taxon>
        <taxon>PX clade</taxon>
        <taxon>Phaeophyceae</taxon>
        <taxon>Ectocarpales</taxon>
        <taxon>Ectocarpaceae</taxon>
        <taxon>Ectocarpus</taxon>
    </lineage>
</organism>
<sequence length="430" mass="45913">MSALTETITTGVQPAYHHHDKDDGFREDQGGEINGHAPAGPLTSGSTAEDRIPSPSASARAAAAAGGGGGGGDYRDSSAATLARGDTATGGGGGGGGWRDEYFVAAAPAGAAAAVPGRRKASVVLGVPTVPRPKGVNYLEQTLQAVLAQVDKQESSTNGTPEGGLAITILVMNVHGPSHDTFYKARDKYAGRRGVIFMSVGEAVDADGAPIVVGEGEPLTPKAQARKKVLPLTKVREQTRDLVYLLRAAAGLADHYLFMEDDMLLCPGGAAAIGRMVSKAHSYHPDWIAIRASFGMNGILIQDKDVLTFASYLEMHQKRRPPDHLVVEWFAGETPASAEFKGNRQHMAFRFNVFQHLGSVSTLRGKISPDYPKCFEELTIQTLFEVEAFDFKGCPDEDMSPCDVPASAKSGFPKIMWRDLYAEEGRRRRS</sequence>
<dbReference type="GO" id="GO:0008454">
    <property type="term" value="F:alpha-1,3-mannosylglycoprotein 4-beta-N-acetylglucosaminyltransferase activity"/>
    <property type="evidence" value="ECO:0007669"/>
    <property type="project" value="UniProtKB-EC"/>
</dbReference>
<dbReference type="OrthoDB" id="2016523at2759"/>
<name>D8LCU4_ECTSI</name>
<accession>D8LCU4</accession>
<dbReference type="EC" id="2.4.1.145" evidence="2"/>
<dbReference type="STRING" id="2880.D8LCU4"/>
<feature type="compositionally biased region" description="Polar residues" evidence="1">
    <location>
        <begin position="1"/>
        <end position="12"/>
    </location>
</feature>
<protein>
    <submittedName>
        <fullName evidence="2">Alpha-1,3-mannosyl-glycoprotein 4-beta-N-acetylglucosaminyltransferase, family GT54</fullName>
        <ecNumber evidence="2">2.4.1.145</ecNumber>
    </submittedName>
</protein>
<dbReference type="EMBL" id="FN647801">
    <property type="protein sequence ID" value="CBN75486.1"/>
    <property type="molecule type" value="Genomic_DNA"/>
</dbReference>
<evidence type="ECO:0000313" key="3">
    <source>
        <dbReference type="Proteomes" id="UP000002630"/>
    </source>
</evidence>
<feature type="compositionally biased region" description="Basic and acidic residues" evidence="1">
    <location>
        <begin position="17"/>
        <end position="29"/>
    </location>
</feature>
<dbReference type="GO" id="GO:0006487">
    <property type="term" value="P:protein N-linked glycosylation"/>
    <property type="evidence" value="ECO:0007669"/>
    <property type="project" value="TreeGrafter"/>
</dbReference>
<dbReference type="PANTHER" id="PTHR12062:SF33">
    <property type="entry name" value="ALPHA-1,6-MANNOSYL-GLYCOPROTEIN 4-BETA-N-ACETYLGLUCOSAMINYLTRANSFERASE-LIKE"/>
    <property type="match status" value="1"/>
</dbReference>